<sequence length="119" mass="12229">MDVVLALLAGVLAAASVWLMLDRSLVRFLFGLALLGNAANLVIFASGRLTEGAPALIAKGAAAPEGDVSNALPQALILTAIVISFGLFAFALSLVHRAHKDLGTTDSETLTIAEGSDRT</sequence>
<protein>
    <submittedName>
        <fullName evidence="8">Na(+) H(+) antiporter subunit C</fullName>
    </submittedName>
</protein>
<dbReference type="Pfam" id="PF00420">
    <property type="entry name" value="Oxidored_q2"/>
    <property type="match status" value="1"/>
</dbReference>
<comment type="caution">
    <text evidence="8">The sequence shown here is derived from an EMBL/GenBank/DDBJ whole genome shotgun (WGS) entry which is preliminary data.</text>
</comment>
<feature type="transmembrane region" description="Helical" evidence="7">
    <location>
        <begin position="25"/>
        <end position="45"/>
    </location>
</feature>
<feature type="transmembrane region" description="Helical" evidence="7">
    <location>
        <begin position="75"/>
        <end position="95"/>
    </location>
</feature>
<evidence type="ECO:0000256" key="2">
    <source>
        <dbReference type="ARBA" id="ARBA00010388"/>
    </source>
</evidence>
<dbReference type="PANTHER" id="PTHR34583:SF2">
    <property type="entry name" value="ANTIPORTER SUBUNIT MNHC2-RELATED"/>
    <property type="match status" value="1"/>
</dbReference>
<dbReference type="Proteomes" id="UP000009881">
    <property type="component" value="Unassembled WGS sequence"/>
</dbReference>
<dbReference type="Gene3D" id="1.10.287.3510">
    <property type="match status" value="1"/>
</dbReference>
<keyword evidence="5 7" id="KW-1133">Transmembrane helix</keyword>
<proteinExistence type="inferred from homology"/>
<dbReference type="GO" id="GO:0005886">
    <property type="term" value="C:plasma membrane"/>
    <property type="evidence" value="ECO:0007669"/>
    <property type="project" value="UniProtKB-SubCell"/>
</dbReference>
<dbReference type="NCBIfam" id="NF009301">
    <property type="entry name" value="PRK12658.1"/>
    <property type="match status" value="1"/>
</dbReference>
<dbReference type="InterPro" id="IPR039428">
    <property type="entry name" value="NUOK/Mnh_C1-like"/>
</dbReference>
<dbReference type="eggNOG" id="COG1006">
    <property type="taxonomic scope" value="Bacteria"/>
</dbReference>
<keyword evidence="4 7" id="KW-0812">Transmembrane</keyword>
<dbReference type="InterPro" id="IPR050601">
    <property type="entry name" value="CPA3_antiporter_subunitC"/>
</dbReference>
<keyword evidence="3" id="KW-1003">Cell membrane</keyword>
<dbReference type="PANTHER" id="PTHR34583">
    <property type="entry name" value="ANTIPORTER SUBUNIT MNHC2-RELATED"/>
    <property type="match status" value="1"/>
</dbReference>
<keyword evidence="9" id="KW-1185">Reference proteome</keyword>
<gene>
    <name evidence="8" type="ORF">C882_1075</name>
</gene>
<evidence type="ECO:0000313" key="9">
    <source>
        <dbReference type="Proteomes" id="UP000009881"/>
    </source>
</evidence>
<dbReference type="EMBL" id="ANHY01000017">
    <property type="protein sequence ID" value="EKV28074.1"/>
    <property type="molecule type" value="Genomic_DNA"/>
</dbReference>
<evidence type="ECO:0000256" key="6">
    <source>
        <dbReference type="ARBA" id="ARBA00023136"/>
    </source>
</evidence>
<dbReference type="OrthoDB" id="9799219at2"/>
<name>K9GTI2_9PROT</name>
<comment type="similarity">
    <text evidence="2">Belongs to the CPA3 antiporters (TC 2.A.63) subunit C family.</text>
</comment>
<reference evidence="8 9" key="1">
    <citation type="journal article" date="2013" name="Genome Announc.">
        <title>Draft Genome Sequence of an Alphaproteobacterium, Caenispirillum salinarum AK4(T), Isolated from a Solar Saltern.</title>
        <authorList>
            <person name="Khatri I."/>
            <person name="Singh A."/>
            <person name="Korpole S."/>
            <person name="Pinnaka A.K."/>
            <person name="Subramanian S."/>
        </authorList>
    </citation>
    <scope>NUCLEOTIDE SEQUENCE [LARGE SCALE GENOMIC DNA]</scope>
    <source>
        <strain evidence="8 9">AK4</strain>
    </source>
</reference>
<evidence type="ECO:0000256" key="3">
    <source>
        <dbReference type="ARBA" id="ARBA00022475"/>
    </source>
</evidence>
<evidence type="ECO:0000256" key="5">
    <source>
        <dbReference type="ARBA" id="ARBA00022989"/>
    </source>
</evidence>
<comment type="subcellular location">
    <subcellularLocation>
        <location evidence="1">Cell membrane</location>
        <topology evidence="1">Multi-pass membrane protein</topology>
    </subcellularLocation>
</comment>
<dbReference type="RefSeq" id="WP_009541731.1">
    <property type="nucleotide sequence ID" value="NZ_ANHY01000017.1"/>
</dbReference>
<dbReference type="PATRIC" id="fig|1238182.3.peg.3289"/>
<evidence type="ECO:0000256" key="1">
    <source>
        <dbReference type="ARBA" id="ARBA00004651"/>
    </source>
</evidence>
<evidence type="ECO:0000256" key="7">
    <source>
        <dbReference type="SAM" id="Phobius"/>
    </source>
</evidence>
<keyword evidence="6 7" id="KW-0472">Membrane</keyword>
<dbReference type="AlphaFoldDB" id="K9GTI2"/>
<organism evidence="8 9">
    <name type="scientific">Caenispirillum salinarum AK4</name>
    <dbReference type="NCBI Taxonomy" id="1238182"/>
    <lineage>
        <taxon>Bacteria</taxon>
        <taxon>Pseudomonadati</taxon>
        <taxon>Pseudomonadota</taxon>
        <taxon>Alphaproteobacteria</taxon>
        <taxon>Rhodospirillales</taxon>
        <taxon>Novispirillaceae</taxon>
        <taxon>Caenispirillum</taxon>
    </lineage>
</organism>
<evidence type="ECO:0000256" key="4">
    <source>
        <dbReference type="ARBA" id="ARBA00022692"/>
    </source>
</evidence>
<evidence type="ECO:0000313" key="8">
    <source>
        <dbReference type="EMBL" id="EKV28074.1"/>
    </source>
</evidence>
<dbReference type="STRING" id="1238182.C882_1075"/>
<accession>K9GTI2</accession>